<feature type="non-terminal residue" evidence="7">
    <location>
        <position position="1"/>
    </location>
</feature>
<dbReference type="OrthoDB" id="9683865at2759"/>
<dbReference type="GO" id="GO:0031625">
    <property type="term" value="F:ubiquitin protein ligase binding"/>
    <property type="evidence" value="ECO:0007669"/>
    <property type="project" value="InterPro"/>
</dbReference>
<dbReference type="GO" id="GO:0006511">
    <property type="term" value="P:ubiquitin-dependent protein catabolic process"/>
    <property type="evidence" value="ECO:0007669"/>
    <property type="project" value="InterPro"/>
</dbReference>
<dbReference type="InterPro" id="IPR036390">
    <property type="entry name" value="WH_DNA-bd_sf"/>
</dbReference>
<keyword evidence="8" id="KW-1185">Reference proteome</keyword>
<evidence type="ECO:0000256" key="5">
    <source>
        <dbReference type="PROSITE-ProRule" id="PRU00330"/>
    </source>
</evidence>
<evidence type="ECO:0000256" key="1">
    <source>
        <dbReference type="ARBA" id="ARBA00004906"/>
    </source>
</evidence>
<comment type="similarity">
    <text evidence="5">Belongs to the cullin family.</text>
</comment>
<dbReference type="InterPro" id="IPR036388">
    <property type="entry name" value="WH-like_DNA-bd_sf"/>
</dbReference>
<gene>
    <name evidence="7" type="ORF">A6R68_15936</name>
</gene>
<dbReference type="SUPFAM" id="SSF75632">
    <property type="entry name" value="Cullin homology domain"/>
    <property type="match status" value="1"/>
</dbReference>
<keyword evidence="4" id="KW-0832">Ubl conjugation</keyword>
<dbReference type="SMART" id="SM00884">
    <property type="entry name" value="Cullin_Nedd8"/>
    <property type="match status" value="1"/>
</dbReference>
<keyword evidence="3" id="KW-0833">Ubl conjugation pathway</keyword>
<dbReference type="InterPro" id="IPR019559">
    <property type="entry name" value="Cullin_neddylation_domain"/>
</dbReference>
<dbReference type="Proteomes" id="UP000092124">
    <property type="component" value="Unassembled WGS sequence"/>
</dbReference>
<comment type="caution">
    <text evidence="7">The sequence shown here is derived from an EMBL/GenBank/DDBJ whole genome shotgun (WGS) entry which is preliminary data.</text>
</comment>
<organism evidence="7 8">
    <name type="scientific">Neotoma lepida</name>
    <name type="common">Desert woodrat</name>
    <dbReference type="NCBI Taxonomy" id="56216"/>
    <lineage>
        <taxon>Eukaryota</taxon>
        <taxon>Metazoa</taxon>
        <taxon>Chordata</taxon>
        <taxon>Craniata</taxon>
        <taxon>Vertebrata</taxon>
        <taxon>Euteleostomi</taxon>
        <taxon>Mammalia</taxon>
        <taxon>Eutheria</taxon>
        <taxon>Euarchontoglires</taxon>
        <taxon>Glires</taxon>
        <taxon>Rodentia</taxon>
        <taxon>Myomorpha</taxon>
        <taxon>Muroidea</taxon>
        <taxon>Cricetidae</taxon>
        <taxon>Neotominae</taxon>
        <taxon>Neotoma</taxon>
    </lineage>
</organism>
<sequence length="85" mass="9740">ASTFQMAILLQYNTEDAYTVQQLTDSTQIKMDILAQVLQILLKSKLLAAIVRIMKMRKVLKHQQLLGEVLTQLSSRFKPRVPVIK</sequence>
<dbReference type="Gene3D" id="1.10.10.10">
    <property type="entry name" value="Winged helix-like DNA-binding domain superfamily/Winged helix DNA-binding domain"/>
    <property type="match status" value="1"/>
</dbReference>
<feature type="non-terminal residue" evidence="7">
    <location>
        <position position="85"/>
    </location>
</feature>
<dbReference type="STRING" id="56216.A0A1A6H6Q7"/>
<dbReference type="AlphaFoldDB" id="A0A1A6H6Q7"/>
<accession>A0A1A6H6Q7</accession>
<evidence type="ECO:0000313" key="7">
    <source>
        <dbReference type="EMBL" id="OBS73525.1"/>
    </source>
</evidence>
<evidence type="ECO:0000313" key="8">
    <source>
        <dbReference type="Proteomes" id="UP000092124"/>
    </source>
</evidence>
<dbReference type="EMBL" id="LZPO01045596">
    <property type="protein sequence ID" value="OBS73525.1"/>
    <property type="molecule type" value="Genomic_DNA"/>
</dbReference>
<dbReference type="SUPFAM" id="SSF46785">
    <property type="entry name" value="Winged helix' DNA-binding domain"/>
    <property type="match status" value="1"/>
</dbReference>
<protein>
    <recommendedName>
        <fullName evidence="6">Cullin family profile domain-containing protein</fullName>
    </recommendedName>
</protein>
<feature type="domain" description="Cullin family profile" evidence="6">
    <location>
        <begin position="1"/>
        <end position="42"/>
    </location>
</feature>
<evidence type="ECO:0000256" key="4">
    <source>
        <dbReference type="ARBA" id="ARBA00022843"/>
    </source>
</evidence>
<dbReference type="PROSITE" id="PS50069">
    <property type="entry name" value="CULLIN_2"/>
    <property type="match status" value="1"/>
</dbReference>
<comment type="pathway">
    <text evidence="1">Protein modification; protein ubiquitination.</text>
</comment>
<dbReference type="Pfam" id="PF10557">
    <property type="entry name" value="Cullin_Nedd8"/>
    <property type="match status" value="1"/>
</dbReference>
<dbReference type="GO" id="GO:0016567">
    <property type="term" value="P:protein ubiquitination"/>
    <property type="evidence" value="ECO:0007669"/>
    <property type="project" value="UniProtKB-UniPathway"/>
</dbReference>
<name>A0A1A6H6Q7_NEOLE</name>
<evidence type="ECO:0000256" key="2">
    <source>
        <dbReference type="ARBA" id="ARBA00022499"/>
    </source>
</evidence>
<dbReference type="UniPathway" id="UPA00143"/>
<evidence type="ECO:0000259" key="6">
    <source>
        <dbReference type="PROSITE" id="PS50069"/>
    </source>
</evidence>
<dbReference type="PANTHER" id="PTHR11932">
    <property type="entry name" value="CULLIN"/>
    <property type="match status" value="1"/>
</dbReference>
<dbReference type="FunFam" id="1.10.10.10:FF:000161">
    <property type="entry name" value="Cullin 1"/>
    <property type="match status" value="1"/>
</dbReference>
<reference evidence="7 8" key="1">
    <citation type="submission" date="2016-06" db="EMBL/GenBank/DDBJ databases">
        <title>The Draft Genome Sequence and Annotation of the Desert Woodrat Neotoma lepida.</title>
        <authorList>
            <person name="Campbell M."/>
            <person name="Oakeson K.F."/>
            <person name="Yandell M."/>
            <person name="Halpert J.R."/>
            <person name="Dearing D."/>
        </authorList>
    </citation>
    <scope>NUCLEOTIDE SEQUENCE [LARGE SCALE GENOMIC DNA]</scope>
    <source>
        <strain evidence="7">417</strain>
        <tissue evidence="7">Liver</tissue>
    </source>
</reference>
<proteinExistence type="inferred from homology"/>
<evidence type="ECO:0000256" key="3">
    <source>
        <dbReference type="ARBA" id="ARBA00022786"/>
    </source>
</evidence>
<dbReference type="InterPro" id="IPR016158">
    <property type="entry name" value="Cullin_homology"/>
</dbReference>
<dbReference type="InterPro" id="IPR045093">
    <property type="entry name" value="Cullin"/>
</dbReference>
<dbReference type="InterPro" id="IPR036317">
    <property type="entry name" value="Cullin_homology_sf"/>
</dbReference>
<keyword evidence="2" id="KW-1017">Isopeptide bond</keyword>